<keyword evidence="3" id="KW-0731">Sigma factor</keyword>
<dbReference type="PANTHER" id="PTHR43133:SF62">
    <property type="entry name" value="RNA POLYMERASE SIGMA FACTOR SIGZ"/>
    <property type="match status" value="1"/>
</dbReference>
<evidence type="ECO:0000256" key="2">
    <source>
        <dbReference type="ARBA" id="ARBA00023015"/>
    </source>
</evidence>
<reference evidence="8" key="1">
    <citation type="journal article" date="2019" name="Int. J. Syst. Evol. Microbiol.">
        <title>The Global Catalogue of Microorganisms (GCM) 10K type strain sequencing project: providing services to taxonomists for standard genome sequencing and annotation.</title>
        <authorList>
            <consortium name="The Broad Institute Genomics Platform"/>
            <consortium name="The Broad Institute Genome Sequencing Center for Infectious Disease"/>
            <person name="Wu L."/>
            <person name="Ma J."/>
        </authorList>
    </citation>
    <scope>NUCLEOTIDE SEQUENCE [LARGE SCALE GENOMIC DNA]</scope>
    <source>
        <strain evidence="8">KACC 12649</strain>
    </source>
</reference>
<dbReference type="PANTHER" id="PTHR43133">
    <property type="entry name" value="RNA POLYMERASE ECF-TYPE SIGMA FACTO"/>
    <property type="match status" value="1"/>
</dbReference>
<dbReference type="RefSeq" id="WP_379784864.1">
    <property type="nucleotide sequence ID" value="NZ_JBHSMU010000015.1"/>
</dbReference>
<evidence type="ECO:0000256" key="3">
    <source>
        <dbReference type="ARBA" id="ARBA00023082"/>
    </source>
</evidence>
<evidence type="ECO:0000313" key="8">
    <source>
        <dbReference type="Proteomes" id="UP001596050"/>
    </source>
</evidence>
<dbReference type="InterPro" id="IPR039425">
    <property type="entry name" value="RNA_pol_sigma-70-like"/>
</dbReference>
<gene>
    <name evidence="7" type="ORF">ACFPN5_16525</name>
</gene>
<keyword evidence="4" id="KW-0804">Transcription</keyword>
<sequence>MSTATIHSFDPAQLRTWLQAAAHHDTVAFRSLYDASSPRLYGLALRILGRRELAEEVLQESFVAIWHSASTYESGLSAPMTWMTTIVRNKAFDLLRRTQRDVEIDGEPFDADVLEAMRDPQATPIEALQMSSDARALAGCMSALEEKHRTVLGLAFFHDLSHSDVARKLVLPVGTVKTWIRRSLSRLHDCLKGRGAA</sequence>
<dbReference type="Pfam" id="PF08281">
    <property type="entry name" value="Sigma70_r4_2"/>
    <property type="match status" value="1"/>
</dbReference>
<dbReference type="InterPro" id="IPR013325">
    <property type="entry name" value="RNA_pol_sigma_r2"/>
</dbReference>
<dbReference type="Proteomes" id="UP001596050">
    <property type="component" value="Unassembled WGS sequence"/>
</dbReference>
<evidence type="ECO:0000256" key="1">
    <source>
        <dbReference type="ARBA" id="ARBA00010641"/>
    </source>
</evidence>
<dbReference type="InterPro" id="IPR013324">
    <property type="entry name" value="RNA_pol_sigma_r3/r4-like"/>
</dbReference>
<evidence type="ECO:0000256" key="4">
    <source>
        <dbReference type="ARBA" id="ARBA00023163"/>
    </source>
</evidence>
<feature type="domain" description="RNA polymerase sigma factor 70 region 4 type 2" evidence="6">
    <location>
        <begin position="135"/>
        <end position="187"/>
    </location>
</feature>
<dbReference type="SUPFAM" id="SSF88659">
    <property type="entry name" value="Sigma3 and sigma4 domains of RNA polymerase sigma factors"/>
    <property type="match status" value="1"/>
</dbReference>
<dbReference type="Gene3D" id="1.10.1740.10">
    <property type="match status" value="1"/>
</dbReference>
<feature type="domain" description="RNA polymerase sigma-70 region 2" evidence="5">
    <location>
        <begin position="32"/>
        <end position="100"/>
    </location>
</feature>
<comment type="similarity">
    <text evidence="1">Belongs to the sigma-70 factor family. ECF subfamily.</text>
</comment>
<proteinExistence type="inferred from homology"/>
<dbReference type="InterPro" id="IPR013249">
    <property type="entry name" value="RNA_pol_sigma70_r4_t2"/>
</dbReference>
<dbReference type="InterPro" id="IPR007627">
    <property type="entry name" value="RNA_pol_sigma70_r2"/>
</dbReference>
<keyword evidence="2" id="KW-0805">Transcription regulation</keyword>
<dbReference type="Pfam" id="PF04542">
    <property type="entry name" value="Sigma70_r2"/>
    <property type="match status" value="1"/>
</dbReference>
<dbReference type="InterPro" id="IPR014284">
    <property type="entry name" value="RNA_pol_sigma-70_dom"/>
</dbReference>
<protein>
    <submittedName>
        <fullName evidence="7">RNA polymerase sigma factor</fullName>
    </submittedName>
</protein>
<evidence type="ECO:0000259" key="5">
    <source>
        <dbReference type="Pfam" id="PF04542"/>
    </source>
</evidence>
<comment type="caution">
    <text evidence="7">The sequence shown here is derived from an EMBL/GenBank/DDBJ whole genome shotgun (WGS) entry which is preliminary data.</text>
</comment>
<organism evidence="7 8">
    <name type="scientific">Massilia niabensis</name>
    <dbReference type="NCBI Taxonomy" id="544910"/>
    <lineage>
        <taxon>Bacteria</taxon>
        <taxon>Pseudomonadati</taxon>
        <taxon>Pseudomonadota</taxon>
        <taxon>Betaproteobacteria</taxon>
        <taxon>Burkholderiales</taxon>
        <taxon>Oxalobacteraceae</taxon>
        <taxon>Telluria group</taxon>
        <taxon>Massilia</taxon>
    </lineage>
</organism>
<evidence type="ECO:0000259" key="6">
    <source>
        <dbReference type="Pfam" id="PF08281"/>
    </source>
</evidence>
<dbReference type="NCBIfam" id="TIGR02937">
    <property type="entry name" value="sigma70-ECF"/>
    <property type="match status" value="1"/>
</dbReference>
<dbReference type="SUPFAM" id="SSF88946">
    <property type="entry name" value="Sigma2 domain of RNA polymerase sigma factors"/>
    <property type="match status" value="1"/>
</dbReference>
<dbReference type="CDD" id="cd06171">
    <property type="entry name" value="Sigma70_r4"/>
    <property type="match status" value="1"/>
</dbReference>
<keyword evidence="8" id="KW-1185">Reference proteome</keyword>
<accession>A0ABW0L957</accession>
<evidence type="ECO:0000313" key="7">
    <source>
        <dbReference type="EMBL" id="MFC5461417.1"/>
    </source>
</evidence>
<name>A0ABW0L957_9BURK</name>
<dbReference type="InterPro" id="IPR036388">
    <property type="entry name" value="WH-like_DNA-bd_sf"/>
</dbReference>
<dbReference type="Gene3D" id="1.10.10.10">
    <property type="entry name" value="Winged helix-like DNA-binding domain superfamily/Winged helix DNA-binding domain"/>
    <property type="match status" value="1"/>
</dbReference>
<dbReference type="EMBL" id="JBHSMU010000015">
    <property type="protein sequence ID" value="MFC5461417.1"/>
    <property type="molecule type" value="Genomic_DNA"/>
</dbReference>